<dbReference type="SMART" id="SM00138">
    <property type="entry name" value="MeTrc"/>
    <property type="match status" value="1"/>
</dbReference>
<reference evidence="5 6" key="1">
    <citation type="submission" date="2016-10" db="EMBL/GenBank/DDBJ databases">
        <title>Draft Genome sequence of Roseomonas sp. strain M3.</title>
        <authorList>
            <person name="Subhash Y."/>
            <person name="Lee S."/>
        </authorList>
    </citation>
    <scope>NUCLEOTIDE SEQUENCE [LARGE SCALE GENOMIC DNA]</scope>
    <source>
        <strain evidence="5 6">M3</strain>
    </source>
</reference>
<dbReference type="AlphaFoldDB" id="A0A1V2GW44"/>
<dbReference type="PROSITE" id="PS50123">
    <property type="entry name" value="CHER"/>
    <property type="match status" value="1"/>
</dbReference>
<dbReference type="PRINTS" id="PR00996">
    <property type="entry name" value="CHERMTFRASE"/>
</dbReference>
<dbReference type="SUPFAM" id="SSF53335">
    <property type="entry name" value="S-adenosyl-L-methionine-dependent methyltransferases"/>
    <property type="match status" value="1"/>
</dbReference>
<feature type="domain" description="CheR-type methyltransferase" evidence="4">
    <location>
        <begin position="51"/>
        <end position="252"/>
    </location>
</feature>
<dbReference type="PANTHER" id="PTHR24422">
    <property type="entry name" value="CHEMOTAXIS PROTEIN METHYLTRANSFERASE"/>
    <property type="match status" value="1"/>
</dbReference>
<dbReference type="Gene3D" id="3.40.50.150">
    <property type="entry name" value="Vaccinia Virus protein VP39"/>
    <property type="match status" value="1"/>
</dbReference>
<dbReference type="GO" id="GO:0008757">
    <property type="term" value="F:S-adenosylmethionine-dependent methyltransferase activity"/>
    <property type="evidence" value="ECO:0007669"/>
    <property type="project" value="InterPro"/>
</dbReference>
<evidence type="ECO:0000313" key="6">
    <source>
        <dbReference type="Proteomes" id="UP000188879"/>
    </source>
</evidence>
<protein>
    <recommendedName>
        <fullName evidence="4">CheR-type methyltransferase domain-containing protein</fullName>
    </recommendedName>
</protein>
<keyword evidence="1" id="KW-0489">Methyltransferase</keyword>
<accession>A0A1V2GW44</accession>
<dbReference type="InterPro" id="IPR029063">
    <property type="entry name" value="SAM-dependent_MTases_sf"/>
</dbReference>
<organism evidence="5 6">
    <name type="scientific">Teichococcus deserti</name>
    <dbReference type="NCBI Taxonomy" id="1817963"/>
    <lineage>
        <taxon>Bacteria</taxon>
        <taxon>Pseudomonadati</taxon>
        <taxon>Pseudomonadota</taxon>
        <taxon>Alphaproteobacteria</taxon>
        <taxon>Acetobacterales</taxon>
        <taxon>Roseomonadaceae</taxon>
        <taxon>Roseomonas</taxon>
    </lineage>
</organism>
<sequence>MQLGLLDGLARLAGLAPSEVLLGRLRRAALLLSGMTEARLPPADPEDPFWAALLDAVTVQETRLFRAASQLEALAALVFPGLRGLGRPLRLLSAGCATGEEGWTLAALAGKAGFAAAVTGIDLCRPALARAATGRFPPGPPDPLRDVPTAYLRHFPRLPDGGARAQPPAGVTVSWSRQNLCELAEPEESFDIILCRNVLIYLTAPARAAVVEGLFARLAPGGALLLGATDAPPPSLGLVLWSETQPSLWRRA</sequence>
<keyword evidence="6" id="KW-1185">Reference proteome</keyword>
<dbReference type="EMBL" id="MLCO01000279">
    <property type="protein sequence ID" value="ONG47413.1"/>
    <property type="molecule type" value="Genomic_DNA"/>
</dbReference>
<dbReference type="InterPro" id="IPR022642">
    <property type="entry name" value="CheR_C"/>
</dbReference>
<dbReference type="Proteomes" id="UP000188879">
    <property type="component" value="Unassembled WGS sequence"/>
</dbReference>
<gene>
    <name evidence="5" type="ORF">BKE38_23655</name>
</gene>
<evidence type="ECO:0000256" key="3">
    <source>
        <dbReference type="ARBA" id="ARBA00022691"/>
    </source>
</evidence>
<name>A0A1V2GW44_9PROT</name>
<evidence type="ECO:0000256" key="2">
    <source>
        <dbReference type="ARBA" id="ARBA00022679"/>
    </source>
</evidence>
<dbReference type="PANTHER" id="PTHR24422:SF19">
    <property type="entry name" value="CHEMOTAXIS PROTEIN METHYLTRANSFERASE"/>
    <property type="match status" value="1"/>
</dbReference>
<proteinExistence type="predicted"/>
<dbReference type="InterPro" id="IPR050903">
    <property type="entry name" value="Bact_Chemotaxis_MeTrfase"/>
</dbReference>
<comment type="caution">
    <text evidence="5">The sequence shown here is derived from an EMBL/GenBank/DDBJ whole genome shotgun (WGS) entry which is preliminary data.</text>
</comment>
<evidence type="ECO:0000259" key="4">
    <source>
        <dbReference type="PROSITE" id="PS50123"/>
    </source>
</evidence>
<dbReference type="InterPro" id="IPR000780">
    <property type="entry name" value="CheR_MeTrfase"/>
</dbReference>
<dbReference type="Pfam" id="PF01739">
    <property type="entry name" value="CheR"/>
    <property type="match status" value="1"/>
</dbReference>
<evidence type="ECO:0000313" key="5">
    <source>
        <dbReference type="EMBL" id="ONG47413.1"/>
    </source>
</evidence>
<keyword evidence="3" id="KW-0949">S-adenosyl-L-methionine</keyword>
<keyword evidence="2" id="KW-0808">Transferase</keyword>
<dbReference type="CDD" id="cd02440">
    <property type="entry name" value="AdoMet_MTases"/>
    <property type="match status" value="1"/>
</dbReference>
<dbReference type="GO" id="GO:0032259">
    <property type="term" value="P:methylation"/>
    <property type="evidence" value="ECO:0007669"/>
    <property type="project" value="UniProtKB-KW"/>
</dbReference>
<evidence type="ECO:0000256" key="1">
    <source>
        <dbReference type="ARBA" id="ARBA00022603"/>
    </source>
</evidence>